<gene>
    <name evidence="4" type="ORF">D0809_14775</name>
    <name evidence="3" type="ORF">EV142_105172</name>
</gene>
<dbReference type="Proteomes" id="UP000295270">
    <property type="component" value="Unassembled WGS sequence"/>
</dbReference>
<keyword evidence="1 4" id="KW-0808">Transferase</keyword>
<dbReference type="PANTHER" id="PTHR46401">
    <property type="entry name" value="GLYCOSYLTRANSFERASE WBBK-RELATED"/>
    <property type="match status" value="1"/>
</dbReference>
<evidence type="ECO:0000313" key="4">
    <source>
        <dbReference type="EMBL" id="TEB43430.1"/>
    </source>
</evidence>
<evidence type="ECO:0000313" key="6">
    <source>
        <dbReference type="Proteomes" id="UP000298340"/>
    </source>
</evidence>
<accession>A0A4Y7UAJ9</accession>
<sequence>MNNAIKVILISQSPLPFAKIGSWTTLYKNYLEHNHKIDCIVCPEPEHLFEGIQYSFTQLTFWHKLQRKFLKRKNPEYFQALDKIIVPGQKYIIQIVDNYGMVKALNKYLIAKGIDKQCYIQFFYHGFAPFVKSGSGHDFYEIIDEIIVLTKASYEVHKKSINILPGHFSVLNNGIDTKRFKKVSETEKIKLKEQLGFGDKKVFIWCSQDRPKKGLHLILELWQKKYSLENNIQLVVIGCDPRPKMEGVVFLGKIPNDELPKYYQASDCYLFPTLCQEGFGMSLIEALHCGNYCIASAMGGVPEVLQHGKLGKLIENPHFIAEWETAIDEFLGGSTKLPEVPDELYAMEDWNIKMNQIINQAKSRF</sequence>
<dbReference type="Proteomes" id="UP000298340">
    <property type="component" value="Unassembled WGS sequence"/>
</dbReference>
<dbReference type="CDD" id="cd03801">
    <property type="entry name" value="GT4_PimA-like"/>
    <property type="match status" value="1"/>
</dbReference>
<reference evidence="4 6" key="2">
    <citation type="journal article" date="2018" name="Syst. Appl. Microbiol.">
        <title>Flavobacterium circumlabens sp. nov. and Flavobacterium cupreum sp. nov., two psychrotrophic species isolated from Antarctic environmental samples.</title>
        <authorList>
            <person name="Kralova S."/>
            <person name="Busse H.J."/>
            <person name="Svec P."/>
            <person name="Maslanova I."/>
            <person name="Stankova E."/>
            <person name="Bartak M."/>
            <person name="Sedlacek I."/>
        </authorList>
    </citation>
    <scope>NUCLEOTIDE SEQUENCE [LARGE SCALE GENOMIC DNA]</scope>
    <source>
        <strain evidence="4 6">CCM 8828</strain>
    </source>
</reference>
<evidence type="ECO:0000259" key="2">
    <source>
        <dbReference type="Pfam" id="PF00534"/>
    </source>
</evidence>
<feature type="domain" description="Glycosyl transferase family 1" evidence="2">
    <location>
        <begin position="190"/>
        <end position="333"/>
    </location>
</feature>
<dbReference type="AlphaFoldDB" id="A0A4Y7UAJ9"/>
<dbReference type="GO" id="GO:0016757">
    <property type="term" value="F:glycosyltransferase activity"/>
    <property type="evidence" value="ECO:0007669"/>
    <property type="project" value="InterPro"/>
</dbReference>
<dbReference type="OrthoDB" id="9801573at2"/>
<evidence type="ECO:0000313" key="3">
    <source>
        <dbReference type="EMBL" id="TCN56396.1"/>
    </source>
</evidence>
<dbReference type="SUPFAM" id="SSF53756">
    <property type="entry name" value="UDP-Glycosyltransferase/glycogen phosphorylase"/>
    <property type="match status" value="1"/>
</dbReference>
<organism evidence="4 6">
    <name type="scientific">Flavobacterium circumlabens</name>
    <dbReference type="NCBI Taxonomy" id="2133765"/>
    <lineage>
        <taxon>Bacteria</taxon>
        <taxon>Pseudomonadati</taxon>
        <taxon>Bacteroidota</taxon>
        <taxon>Flavobacteriia</taxon>
        <taxon>Flavobacteriales</taxon>
        <taxon>Flavobacteriaceae</taxon>
        <taxon>Flavobacterium</taxon>
    </lineage>
</organism>
<evidence type="ECO:0000313" key="5">
    <source>
        <dbReference type="Proteomes" id="UP000295270"/>
    </source>
</evidence>
<dbReference type="InterPro" id="IPR001296">
    <property type="entry name" value="Glyco_trans_1"/>
</dbReference>
<keyword evidence="5" id="KW-1185">Reference proteome</keyword>
<dbReference type="GO" id="GO:0009103">
    <property type="term" value="P:lipopolysaccharide biosynthetic process"/>
    <property type="evidence" value="ECO:0007669"/>
    <property type="project" value="TreeGrafter"/>
</dbReference>
<dbReference type="PANTHER" id="PTHR46401:SF2">
    <property type="entry name" value="GLYCOSYLTRANSFERASE WBBK-RELATED"/>
    <property type="match status" value="1"/>
</dbReference>
<name>A0A4Y7UAJ9_9FLAO</name>
<proteinExistence type="predicted"/>
<protein>
    <submittedName>
        <fullName evidence="3 4">Glycosyltransferase</fullName>
    </submittedName>
</protein>
<dbReference type="EMBL" id="QWDN01000005">
    <property type="protein sequence ID" value="TEB43430.1"/>
    <property type="molecule type" value="Genomic_DNA"/>
</dbReference>
<reference evidence="3 5" key="1">
    <citation type="journal article" date="2015" name="Stand. Genomic Sci.">
        <title>Genomic Encyclopedia of Bacterial and Archaeal Type Strains, Phase III: the genomes of soil and plant-associated and newly described type strains.</title>
        <authorList>
            <person name="Whitman W.B."/>
            <person name="Woyke T."/>
            <person name="Klenk H.P."/>
            <person name="Zhou Y."/>
            <person name="Lilburn T.G."/>
            <person name="Beck B.J."/>
            <person name="De Vos P."/>
            <person name="Vandamme P."/>
            <person name="Eisen J.A."/>
            <person name="Garrity G."/>
            <person name="Hugenholtz P."/>
            <person name="Kyrpides N.C."/>
        </authorList>
    </citation>
    <scope>NUCLEOTIDE SEQUENCE [LARGE SCALE GENOMIC DNA]</scope>
    <source>
        <strain evidence="3 5">P5626</strain>
    </source>
</reference>
<dbReference type="EMBL" id="SLWA01000005">
    <property type="protein sequence ID" value="TCN56396.1"/>
    <property type="molecule type" value="Genomic_DNA"/>
</dbReference>
<dbReference type="Gene3D" id="3.40.50.2000">
    <property type="entry name" value="Glycogen Phosphorylase B"/>
    <property type="match status" value="1"/>
</dbReference>
<reference evidence="3" key="3">
    <citation type="submission" date="2019-03" db="EMBL/GenBank/DDBJ databases">
        <authorList>
            <person name="Whitman W."/>
            <person name="Huntemann M."/>
            <person name="Clum A."/>
            <person name="Pillay M."/>
            <person name="Palaniappan K."/>
            <person name="Varghese N."/>
            <person name="Mikhailova N."/>
            <person name="Stamatis D."/>
            <person name="Reddy T."/>
            <person name="Daum C."/>
            <person name="Shapiro N."/>
            <person name="Ivanova N."/>
            <person name="Kyrpides N."/>
            <person name="Woyke T."/>
        </authorList>
    </citation>
    <scope>NUCLEOTIDE SEQUENCE</scope>
    <source>
        <strain evidence="3">P5626</strain>
    </source>
</reference>
<evidence type="ECO:0000256" key="1">
    <source>
        <dbReference type="ARBA" id="ARBA00022679"/>
    </source>
</evidence>
<comment type="caution">
    <text evidence="4">The sequence shown here is derived from an EMBL/GenBank/DDBJ whole genome shotgun (WGS) entry which is preliminary data.</text>
</comment>
<dbReference type="RefSeq" id="WP_132036407.1">
    <property type="nucleotide sequence ID" value="NZ_QWDN01000005.1"/>
</dbReference>
<dbReference type="Pfam" id="PF00534">
    <property type="entry name" value="Glycos_transf_1"/>
    <property type="match status" value="1"/>
</dbReference>